<dbReference type="Pfam" id="PF14579">
    <property type="entry name" value="HHH_6"/>
    <property type="match status" value="1"/>
</dbReference>
<dbReference type="EMBL" id="JBHRTS010000004">
    <property type="protein sequence ID" value="MFC3194326.1"/>
    <property type="molecule type" value="Genomic_DNA"/>
</dbReference>
<dbReference type="Gene3D" id="3.20.20.140">
    <property type="entry name" value="Metal-dependent hydrolases"/>
    <property type="match status" value="1"/>
</dbReference>
<sequence>MNQAQPFVHLNVHTEYAIVDSTIRIPQLIQKIKELGMPAVAITDMNNVFATVKFFNAALKAGIKPIIGADIWVEDPDDPELVYELTLLCQDRTGFLNLSQIISHAQYNRNAAHQPRVNQEFIFQHHEGLIVLADSLHSDIGHHIANDKLEMALDAMLGWKAVFGDRYYVAIARIGREHEEGIHSAAIYMAAHQQVPLVATGRCRFLEAEDFNAHEARICINRGYVLADPKRPKEYTQQQYVQSTAEMAAEFAQFPQMVENSHLIAQRCSLDFNFKDYYLPDFPIPEGLTIDSYFAQLCKDNLNEFLEKHGPDPDYSEQDYHDRLAHEVKVILDMGFPGYFLIVSDFIRWSKKNQIPVGPGRGSGAGSLVAFVLRITNLDPLKYELLFERFLNPERISMPDFDVDFCMDRRDEVIGYVADKYGKEKVSQIITYGSMNAKAVIRDAGRVLGYPYPVVDGIAKLIPNDLGITLTESLKKAPELAQLYDEDDEAQEVIDLSLKLEGLKRNVGKHAGGVVIAPSAISDFCPVYVEESSQSVVSQFDKDDVESIGLVKFDFLGLRTLTIIDWALQSIEQETGDKPDIDLIPLDDKKTFRLLRSAKTTSVFQLESAGMQGLIGRLKPDSFEDIIALVALYRPGPLDSGMVDTYVKCKHGMETPDYLHESLTDILKPTYGVILYQEQVMQIAQVLSGFTLGGADILRKAMGKKIHEVMAQQKQIFIDGAVERGVNGDLAADIFSNIETFAGYGFNKSHSAAYALVSYQTAFLKAHYPVHFMAAVLSADMDNTEKVVNQLYDIRSFKILVRPPDVNQSVYRFKAREGAIIYGMGAIKGVGEGAIEEIVEAREKNGPFESFQDLCTRVNLRKVNKRTLEALIRSGAFDQLHDNRKQLLVGMEQVVKAADQMSKDRDSGQFDLFGNATGNSSYQSIQLPEVADDPSLERLLAEKTVTGTFLSDHPLRLASSCLSHVMTFELAQFTEMNIKNAKPRDFRVLGLVVGVRPGFKGKMKVRITDQSGAFEFSLSEQVYYEYQELLEPNAMLWVEGTAGMKTFKGKDGKPDNEIFVTSVSQLYDVESAVALYCERICFVSKAHSERLANDIDDLLQQHGKGKAQLYVHYKKAGQKVNLKLSEDHKIRPSYSLFLDALRRPSIQGILTKGN</sequence>
<dbReference type="Pfam" id="PF17657">
    <property type="entry name" value="DNA_pol3_finger"/>
    <property type="match status" value="1"/>
</dbReference>
<dbReference type="InterPro" id="IPR003141">
    <property type="entry name" value="Pol/His_phosphatase_N"/>
</dbReference>
<evidence type="ECO:0000259" key="10">
    <source>
        <dbReference type="SMART" id="SM00481"/>
    </source>
</evidence>
<dbReference type="EC" id="2.7.7.7" evidence="2"/>
<accession>A0ABV7J880</accession>
<dbReference type="RefSeq" id="WP_077411003.1">
    <property type="nucleotide sequence ID" value="NZ_JBHRTS010000004.1"/>
</dbReference>
<keyword evidence="5 11" id="KW-0808">Transferase</keyword>
<protein>
    <recommendedName>
        <fullName evidence="3">DNA polymerase III subunit alpha</fullName>
        <ecNumber evidence="2">2.7.7.7</ecNumber>
    </recommendedName>
</protein>
<dbReference type="Pfam" id="PF02811">
    <property type="entry name" value="PHP"/>
    <property type="match status" value="1"/>
</dbReference>
<dbReference type="InterPro" id="IPR040982">
    <property type="entry name" value="DNA_pol3_finger"/>
</dbReference>
<dbReference type="GO" id="GO:0003887">
    <property type="term" value="F:DNA-directed DNA polymerase activity"/>
    <property type="evidence" value="ECO:0007669"/>
    <property type="project" value="UniProtKB-EC"/>
</dbReference>
<evidence type="ECO:0000256" key="8">
    <source>
        <dbReference type="ARBA" id="ARBA00022932"/>
    </source>
</evidence>
<comment type="caution">
    <text evidence="11">The sequence shown here is derived from an EMBL/GenBank/DDBJ whole genome shotgun (WGS) entry which is preliminary data.</text>
</comment>
<dbReference type="InterPro" id="IPR011708">
    <property type="entry name" value="DNA_pol3_alpha_NTPase_dom"/>
</dbReference>
<feature type="domain" description="Polymerase/histidinol phosphatase N-terminal" evidence="10">
    <location>
        <begin position="8"/>
        <end position="75"/>
    </location>
</feature>
<evidence type="ECO:0000256" key="1">
    <source>
        <dbReference type="ARBA" id="ARBA00004496"/>
    </source>
</evidence>
<name>A0ABV7J880_9GAMM</name>
<dbReference type="InterPro" id="IPR041931">
    <property type="entry name" value="DNA_pol3_alpha_thumb_dom"/>
</dbReference>
<dbReference type="NCBIfam" id="NF004226">
    <property type="entry name" value="PRK05673.1"/>
    <property type="match status" value="1"/>
</dbReference>
<keyword evidence="6 11" id="KW-0548">Nucleotidyltransferase</keyword>
<dbReference type="CDD" id="cd04485">
    <property type="entry name" value="DnaE_OBF"/>
    <property type="match status" value="1"/>
</dbReference>
<dbReference type="InterPro" id="IPR029460">
    <property type="entry name" value="DNAPol_HHH"/>
</dbReference>
<evidence type="ECO:0000313" key="12">
    <source>
        <dbReference type="Proteomes" id="UP001595533"/>
    </source>
</evidence>
<evidence type="ECO:0000256" key="5">
    <source>
        <dbReference type="ARBA" id="ARBA00022679"/>
    </source>
</evidence>
<evidence type="ECO:0000256" key="2">
    <source>
        <dbReference type="ARBA" id="ARBA00012417"/>
    </source>
</evidence>
<keyword evidence="12" id="KW-1185">Reference proteome</keyword>
<dbReference type="InterPro" id="IPR004805">
    <property type="entry name" value="DnaE2/DnaE/PolC"/>
</dbReference>
<dbReference type="SUPFAM" id="SSF89550">
    <property type="entry name" value="PHP domain-like"/>
    <property type="match status" value="1"/>
</dbReference>
<dbReference type="Pfam" id="PF07733">
    <property type="entry name" value="DNA_pol3_alpha"/>
    <property type="match status" value="1"/>
</dbReference>
<dbReference type="NCBIfam" id="TIGR00594">
    <property type="entry name" value="polc"/>
    <property type="match status" value="1"/>
</dbReference>
<dbReference type="CDD" id="cd07433">
    <property type="entry name" value="PHP_PolIIIA_DnaE1"/>
    <property type="match status" value="1"/>
</dbReference>
<keyword evidence="7" id="KW-0235">DNA replication</keyword>
<dbReference type="PANTHER" id="PTHR32294">
    <property type="entry name" value="DNA POLYMERASE III SUBUNIT ALPHA"/>
    <property type="match status" value="1"/>
</dbReference>
<evidence type="ECO:0000256" key="7">
    <source>
        <dbReference type="ARBA" id="ARBA00022705"/>
    </source>
</evidence>
<comment type="catalytic activity">
    <reaction evidence="9">
        <text>DNA(n) + a 2'-deoxyribonucleoside 5'-triphosphate = DNA(n+1) + diphosphate</text>
        <dbReference type="Rhea" id="RHEA:22508"/>
        <dbReference type="Rhea" id="RHEA-COMP:17339"/>
        <dbReference type="Rhea" id="RHEA-COMP:17340"/>
        <dbReference type="ChEBI" id="CHEBI:33019"/>
        <dbReference type="ChEBI" id="CHEBI:61560"/>
        <dbReference type="ChEBI" id="CHEBI:173112"/>
        <dbReference type="EC" id="2.7.7.7"/>
    </reaction>
</comment>
<evidence type="ECO:0000256" key="6">
    <source>
        <dbReference type="ARBA" id="ARBA00022695"/>
    </source>
</evidence>
<evidence type="ECO:0000256" key="9">
    <source>
        <dbReference type="ARBA" id="ARBA00049244"/>
    </source>
</evidence>
<organism evidence="11 12">
    <name type="scientific">Marinicella sediminis</name>
    <dbReference type="NCBI Taxonomy" id="1792834"/>
    <lineage>
        <taxon>Bacteria</taxon>
        <taxon>Pseudomonadati</taxon>
        <taxon>Pseudomonadota</taxon>
        <taxon>Gammaproteobacteria</taxon>
        <taxon>Lysobacterales</taxon>
        <taxon>Marinicellaceae</taxon>
        <taxon>Marinicella</taxon>
    </lineage>
</organism>
<dbReference type="InterPro" id="IPR049821">
    <property type="entry name" value="PolIIIA_DnaE1_PHP"/>
</dbReference>
<proteinExistence type="predicted"/>
<dbReference type="InterPro" id="IPR016195">
    <property type="entry name" value="Pol/histidinol_Pase-like"/>
</dbReference>
<dbReference type="SUPFAM" id="SSF160975">
    <property type="entry name" value="AF1531-like"/>
    <property type="match status" value="1"/>
</dbReference>
<reference evidence="12" key="1">
    <citation type="journal article" date="2019" name="Int. J. Syst. Evol. Microbiol.">
        <title>The Global Catalogue of Microorganisms (GCM) 10K type strain sequencing project: providing services to taxonomists for standard genome sequencing and annotation.</title>
        <authorList>
            <consortium name="The Broad Institute Genomics Platform"/>
            <consortium name="The Broad Institute Genome Sequencing Center for Infectious Disease"/>
            <person name="Wu L."/>
            <person name="Ma J."/>
        </authorList>
    </citation>
    <scope>NUCLEOTIDE SEQUENCE [LARGE SCALE GENOMIC DNA]</scope>
    <source>
        <strain evidence="12">KCTC 42953</strain>
    </source>
</reference>
<comment type="subcellular location">
    <subcellularLocation>
        <location evidence="1">Cytoplasm</location>
    </subcellularLocation>
</comment>
<evidence type="ECO:0000256" key="4">
    <source>
        <dbReference type="ARBA" id="ARBA00022490"/>
    </source>
</evidence>
<dbReference type="Gene3D" id="1.10.10.1600">
    <property type="entry name" value="Bacterial DNA polymerase III alpha subunit, thumb domain"/>
    <property type="match status" value="1"/>
</dbReference>
<keyword evidence="4" id="KW-0963">Cytoplasm</keyword>
<dbReference type="SMART" id="SM00481">
    <property type="entry name" value="POLIIIAc"/>
    <property type="match status" value="1"/>
</dbReference>
<dbReference type="InterPro" id="IPR004013">
    <property type="entry name" value="PHP_dom"/>
</dbReference>
<dbReference type="PANTHER" id="PTHR32294:SF0">
    <property type="entry name" value="DNA POLYMERASE III SUBUNIT ALPHA"/>
    <property type="match status" value="1"/>
</dbReference>
<dbReference type="Proteomes" id="UP001595533">
    <property type="component" value="Unassembled WGS sequence"/>
</dbReference>
<gene>
    <name evidence="11" type="primary">dnaE</name>
    <name evidence="11" type="ORF">ACFODZ_08750</name>
</gene>
<evidence type="ECO:0000313" key="11">
    <source>
        <dbReference type="EMBL" id="MFC3194326.1"/>
    </source>
</evidence>
<dbReference type="Gene3D" id="1.10.150.870">
    <property type="match status" value="1"/>
</dbReference>
<keyword evidence="8" id="KW-0239">DNA-directed DNA polymerase</keyword>
<evidence type="ECO:0000256" key="3">
    <source>
        <dbReference type="ARBA" id="ARBA00019114"/>
    </source>
</evidence>